<keyword evidence="3" id="KW-1185">Reference proteome</keyword>
<dbReference type="RefSeq" id="WP_129205380.1">
    <property type="nucleotide sequence ID" value="NZ_CP035495.1"/>
</dbReference>
<feature type="region of interest" description="Disordered" evidence="1">
    <location>
        <begin position="1"/>
        <end position="25"/>
    </location>
</feature>
<protein>
    <submittedName>
        <fullName evidence="2">Uncharacterized protein</fullName>
    </submittedName>
</protein>
<gene>
    <name evidence="2" type="ORF">ET495_14525</name>
</gene>
<feature type="region of interest" description="Disordered" evidence="1">
    <location>
        <begin position="74"/>
        <end position="94"/>
    </location>
</feature>
<accession>A0A4P6EUU4</accession>
<reference evidence="2 3" key="1">
    <citation type="submission" date="2019-01" db="EMBL/GenBank/DDBJ databases">
        <title>Genome sequencing of strain 2JSPR-7.</title>
        <authorList>
            <person name="Heo J."/>
            <person name="Kim S.-J."/>
            <person name="Kim J.-S."/>
            <person name="Hong S.-B."/>
            <person name="Kwon S.-W."/>
        </authorList>
    </citation>
    <scope>NUCLEOTIDE SEQUENCE [LARGE SCALE GENOMIC DNA]</scope>
    <source>
        <strain evidence="2 3">2JSPR-7</strain>
    </source>
</reference>
<feature type="region of interest" description="Disordered" evidence="1">
    <location>
        <begin position="117"/>
        <end position="154"/>
    </location>
</feature>
<dbReference type="EMBL" id="CP035495">
    <property type="protein sequence ID" value="QAY64227.1"/>
    <property type="molecule type" value="Genomic_DNA"/>
</dbReference>
<evidence type="ECO:0000313" key="3">
    <source>
        <dbReference type="Proteomes" id="UP000291758"/>
    </source>
</evidence>
<evidence type="ECO:0000256" key="1">
    <source>
        <dbReference type="SAM" id="MobiDB-lite"/>
    </source>
</evidence>
<dbReference type="KEGG" id="xyl:ET495_14525"/>
<proteinExistence type="predicted"/>
<name>A0A4P6EUU4_9MICO</name>
<dbReference type="OrthoDB" id="4466134at2"/>
<sequence length="154" mass="16375">MSQTLQDLAREAQDRSGASSMRQLARRAQENGFRIVGTTLSALAAGTYKSRPTPATIRAVAWLANVPESQAFAAAGEPLPGPPFAEELPPDVDHLSPRHRKVVVELLRVLIDDDLRSNGFAPAHGARRTQDPAPAGSRGSPGMESAGTDRDDPS</sequence>
<dbReference type="AlphaFoldDB" id="A0A4P6EUU4"/>
<dbReference type="Proteomes" id="UP000291758">
    <property type="component" value="Chromosome"/>
</dbReference>
<organism evidence="2 3">
    <name type="scientific">Xylanimonas allomyrinae</name>
    <dbReference type="NCBI Taxonomy" id="2509459"/>
    <lineage>
        <taxon>Bacteria</taxon>
        <taxon>Bacillati</taxon>
        <taxon>Actinomycetota</taxon>
        <taxon>Actinomycetes</taxon>
        <taxon>Micrococcales</taxon>
        <taxon>Promicromonosporaceae</taxon>
        <taxon>Xylanimonas</taxon>
    </lineage>
</organism>
<evidence type="ECO:0000313" key="2">
    <source>
        <dbReference type="EMBL" id="QAY64227.1"/>
    </source>
</evidence>